<dbReference type="Proteomes" id="UP001239111">
    <property type="component" value="Chromosome 3"/>
</dbReference>
<gene>
    <name evidence="1" type="ORF">QAD02_002835</name>
</gene>
<evidence type="ECO:0000313" key="1">
    <source>
        <dbReference type="EMBL" id="KAJ8671576.1"/>
    </source>
</evidence>
<proteinExistence type="predicted"/>
<protein>
    <submittedName>
        <fullName evidence="1">Uncharacterized protein</fullName>
    </submittedName>
</protein>
<sequence length="168" mass="18829">MMTRMNTMDARIETRMNIVENNISHGNEKVDSIVRQSTLVDSAEMIFTSIPKSLTHDQNNIVTRLLTTLEHPELIGFVLEVREWTGPALGNPTIQSNDPASSALPAQLIPHTAIVLKLSSTTVRDSLVFNSAKFKNETAQDIFGVGGRLKVFWRPLWPKEVHLLLRKA</sequence>
<keyword evidence="2" id="KW-1185">Reference proteome</keyword>
<organism evidence="1 2">
    <name type="scientific">Eretmocerus hayati</name>
    <dbReference type="NCBI Taxonomy" id="131215"/>
    <lineage>
        <taxon>Eukaryota</taxon>
        <taxon>Metazoa</taxon>
        <taxon>Ecdysozoa</taxon>
        <taxon>Arthropoda</taxon>
        <taxon>Hexapoda</taxon>
        <taxon>Insecta</taxon>
        <taxon>Pterygota</taxon>
        <taxon>Neoptera</taxon>
        <taxon>Endopterygota</taxon>
        <taxon>Hymenoptera</taxon>
        <taxon>Apocrita</taxon>
        <taxon>Proctotrupomorpha</taxon>
        <taxon>Chalcidoidea</taxon>
        <taxon>Aphelinidae</taxon>
        <taxon>Aphelininae</taxon>
        <taxon>Eretmocerus</taxon>
    </lineage>
</organism>
<comment type="caution">
    <text evidence="1">The sequence shown here is derived from an EMBL/GenBank/DDBJ whole genome shotgun (WGS) entry which is preliminary data.</text>
</comment>
<dbReference type="EMBL" id="CM056743">
    <property type="protein sequence ID" value="KAJ8671576.1"/>
    <property type="molecule type" value="Genomic_DNA"/>
</dbReference>
<evidence type="ECO:0000313" key="2">
    <source>
        <dbReference type="Proteomes" id="UP001239111"/>
    </source>
</evidence>
<accession>A0ACC2NLS8</accession>
<reference evidence="1" key="1">
    <citation type="submission" date="2023-04" db="EMBL/GenBank/DDBJ databases">
        <title>A chromosome-level genome assembly of the parasitoid wasp Eretmocerus hayati.</title>
        <authorList>
            <person name="Zhong Y."/>
            <person name="Liu S."/>
            <person name="Liu Y."/>
        </authorList>
    </citation>
    <scope>NUCLEOTIDE SEQUENCE</scope>
    <source>
        <strain evidence="1">ZJU_SS_LIU_2023</strain>
    </source>
</reference>
<name>A0ACC2NLS8_9HYME</name>